<organism evidence="1 2">
    <name type="scientific">Campylobacter concisus</name>
    <dbReference type="NCBI Taxonomy" id="199"/>
    <lineage>
        <taxon>Bacteria</taxon>
        <taxon>Pseudomonadati</taxon>
        <taxon>Campylobacterota</taxon>
        <taxon>Epsilonproteobacteria</taxon>
        <taxon>Campylobacterales</taxon>
        <taxon>Campylobacteraceae</taxon>
        <taxon>Campylobacter</taxon>
    </lineage>
</organism>
<sequence length="60" mass="6664">MIDLIGNVKSGGVAEQIQIKTNKTLKRFCRENNLSYGSILNGYFSKKAKNTFKKVGIKVA</sequence>
<dbReference type="AlphaFoldDB" id="A0A1Y5MRT9"/>
<gene>
    <name evidence="1" type="ORF">B9N62_07130</name>
</gene>
<proteinExistence type="predicted"/>
<comment type="caution">
    <text evidence="1">The sequence shown here is derived from an EMBL/GenBank/DDBJ whole genome shotgun (WGS) entry which is preliminary data.</text>
</comment>
<evidence type="ECO:0000313" key="2">
    <source>
        <dbReference type="Proteomes" id="UP000195967"/>
    </source>
</evidence>
<dbReference type="Proteomes" id="UP000195967">
    <property type="component" value="Unassembled WGS sequence"/>
</dbReference>
<dbReference type="EMBL" id="NDYO01000008">
    <property type="protein sequence ID" value="OUT11099.1"/>
    <property type="molecule type" value="Genomic_DNA"/>
</dbReference>
<name>A0A1Y5MRT9_9BACT</name>
<reference evidence="1 2" key="1">
    <citation type="submission" date="2017-04" db="EMBL/GenBank/DDBJ databases">
        <title>Complete genome of Campylobacter concisus ATCC 33237T and draft genomes for an additional eight well characterized C. concisus strains.</title>
        <authorList>
            <person name="Cornelius A.J."/>
            <person name="Miller W.G."/>
            <person name="Lastovica A.J."/>
            <person name="On S.L."/>
            <person name="French N.P."/>
            <person name="Vandenberg O."/>
            <person name="Biggs P.J."/>
        </authorList>
    </citation>
    <scope>NUCLEOTIDE SEQUENCE [LARGE SCALE GENOMIC DNA]</scope>
    <source>
        <strain evidence="1 2">Lasto28.99</strain>
    </source>
</reference>
<dbReference type="RefSeq" id="WP_021090359.1">
    <property type="nucleotide sequence ID" value="NZ_CABMKR010000008.1"/>
</dbReference>
<evidence type="ECO:0000313" key="1">
    <source>
        <dbReference type="EMBL" id="OUT11099.1"/>
    </source>
</evidence>
<protein>
    <submittedName>
        <fullName evidence="1">Uncharacterized protein</fullName>
    </submittedName>
</protein>
<accession>A0A1Y5MRT9</accession>